<keyword evidence="4 7" id="KW-1133">Transmembrane helix</keyword>
<dbReference type="SUPFAM" id="SSF103473">
    <property type="entry name" value="MFS general substrate transporter"/>
    <property type="match status" value="1"/>
</dbReference>
<keyword evidence="2" id="KW-0813">Transport</keyword>
<dbReference type="OMA" id="ACYFANS"/>
<dbReference type="RefSeq" id="XP_022649040.1">
    <property type="nucleotide sequence ID" value="XM_022793305.1"/>
</dbReference>
<feature type="transmembrane region" description="Helical" evidence="7">
    <location>
        <begin position="186"/>
        <end position="203"/>
    </location>
</feature>
<dbReference type="AlphaFoldDB" id="A0A7M7JA47"/>
<evidence type="ECO:0000256" key="6">
    <source>
        <dbReference type="SAM" id="MobiDB-lite"/>
    </source>
</evidence>
<dbReference type="Gene3D" id="1.20.1250.20">
    <property type="entry name" value="MFS general substrate transporter like domains"/>
    <property type="match status" value="1"/>
</dbReference>
<keyword evidence="5 7" id="KW-0472">Membrane</keyword>
<dbReference type="KEGG" id="vde:111245216"/>
<dbReference type="InterPro" id="IPR052983">
    <property type="entry name" value="MFS_Riboflavin_Transporter"/>
</dbReference>
<dbReference type="EnsemblMetazoa" id="XM_022793296">
    <property type="protein sequence ID" value="XP_022649031"/>
    <property type="gene ID" value="LOC111245216"/>
</dbReference>
<evidence type="ECO:0000256" key="1">
    <source>
        <dbReference type="ARBA" id="ARBA00004141"/>
    </source>
</evidence>
<feature type="transmembrane region" description="Helical" evidence="7">
    <location>
        <begin position="215"/>
        <end position="233"/>
    </location>
</feature>
<proteinExistence type="predicted"/>
<dbReference type="RefSeq" id="XP_022649011.1">
    <property type="nucleotide sequence ID" value="XM_022793276.1"/>
</dbReference>
<dbReference type="EnsemblMetazoa" id="XM_022793285">
    <property type="protein sequence ID" value="XP_022649020"/>
    <property type="gene ID" value="LOC111245216"/>
</dbReference>
<dbReference type="GO" id="GO:0022857">
    <property type="term" value="F:transmembrane transporter activity"/>
    <property type="evidence" value="ECO:0007669"/>
    <property type="project" value="InterPro"/>
</dbReference>
<organism evidence="8 9">
    <name type="scientific">Varroa destructor</name>
    <name type="common">Honeybee mite</name>
    <dbReference type="NCBI Taxonomy" id="109461"/>
    <lineage>
        <taxon>Eukaryota</taxon>
        <taxon>Metazoa</taxon>
        <taxon>Ecdysozoa</taxon>
        <taxon>Arthropoda</taxon>
        <taxon>Chelicerata</taxon>
        <taxon>Arachnida</taxon>
        <taxon>Acari</taxon>
        <taxon>Parasitiformes</taxon>
        <taxon>Mesostigmata</taxon>
        <taxon>Gamasina</taxon>
        <taxon>Dermanyssoidea</taxon>
        <taxon>Varroidae</taxon>
        <taxon>Varroa</taxon>
    </lineage>
</organism>
<comment type="subcellular location">
    <subcellularLocation>
        <location evidence="1">Membrane</location>
        <topology evidence="1">Multi-pass membrane protein</topology>
    </subcellularLocation>
</comment>
<evidence type="ECO:0000313" key="8">
    <source>
        <dbReference type="EnsemblMetazoa" id="XP_022648994"/>
    </source>
</evidence>
<dbReference type="EnsemblMetazoa" id="XM_022793314">
    <property type="protein sequence ID" value="XP_022649049"/>
    <property type="gene ID" value="LOC111245216"/>
</dbReference>
<evidence type="ECO:0000313" key="9">
    <source>
        <dbReference type="Proteomes" id="UP000594260"/>
    </source>
</evidence>
<feature type="transmembrane region" description="Helical" evidence="7">
    <location>
        <begin position="454"/>
        <end position="473"/>
    </location>
</feature>
<evidence type="ECO:0000256" key="5">
    <source>
        <dbReference type="ARBA" id="ARBA00023136"/>
    </source>
</evidence>
<dbReference type="RefSeq" id="XP_022649031.1">
    <property type="nucleotide sequence ID" value="XM_022793296.1"/>
</dbReference>
<dbReference type="PANTHER" id="PTHR43385">
    <property type="entry name" value="RIBOFLAVIN TRANSPORTER RIBJ"/>
    <property type="match status" value="1"/>
</dbReference>
<dbReference type="RefSeq" id="XP_022648994.1">
    <property type="nucleotide sequence ID" value="XM_022793259.1"/>
</dbReference>
<evidence type="ECO:0000256" key="7">
    <source>
        <dbReference type="SAM" id="Phobius"/>
    </source>
</evidence>
<keyword evidence="3 7" id="KW-0812">Transmembrane</keyword>
<dbReference type="PANTHER" id="PTHR43385:SF1">
    <property type="entry name" value="RIBOFLAVIN TRANSPORTER RIBJ"/>
    <property type="match status" value="1"/>
</dbReference>
<feature type="transmembrane region" description="Helical" evidence="7">
    <location>
        <begin position="364"/>
        <end position="383"/>
    </location>
</feature>
<name>A0A7M7JA47_VARDE</name>
<dbReference type="RefSeq" id="XP_022649059.1">
    <property type="nucleotide sequence ID" value="XM_022793324.1"/>
</dbReference>
<reference evidence="8" key="1">
    <citation type="submission" date="2021-01" db="UniProtKB">
        <authorList>
            <consortium name="EnsemblMetazoa"/>
        </authorList>
    </citation>
    <scope>IDENTIFICATION</scope>
</reference>
<dbReference type="InterPro" id="IPR036259">
    <property type="entry name" value="MFS_trans_sf"/>
</dbReference>
<feature type="region of interest" description="Disordered" evidence="6">
    <location>
        <begin position="269"/>
        <end position="288"/>
    </location>
</feature>
<protein>
    <recommendedName>
        <fullName evidence="10">Monocarboxylate transporter</fullName>
    </recommendedName>
</protein>
<dbReference type="EnsemblMetazoa" id="XM_022793324">
    <property type="protein sequence ID" value="XP_022649059"/>
    <property type="gene ID" value="LOC111245216"/>
</dbReference>
<dbReference type="GO" id="GO:0016020">
    <property type="term" value="C:membrane"/>
    <property type="evidence" value="ECO:0007669"/>
    <property type="project" value="UniProtKB-SubCell"/>
</dbReference>
<dbReference type="OrthoDB" id="6499973at2759"/>
<dbReference type="EnsemblMetazoa" id="XM_022793259">
    <property type="protein sequence ID" value="XP_022648994"/>
    <property type="gene ID" value="LOC111245216"/>
</dbReference>
<dbReference type="RefSeq" id="XP_022649020.1">
    <property type="nucleotide sequence ID" value="XM_022793285.1"/>
</dbReference>
<feature type="transmembrane region" description="Helical" evidence="7">
    <location>
        <begin position="421"/>
        <end position="442"/>
    </location>
</feature>
<evidence type="ECO:0000256" key="2">
    <source>
        <dbReference type="ARBA" id="ARBA00022448"/>
    </source>
</evidence>
<dbReference type="EnsemblMetazoa" id="XM_022793276">
    <property type="protein sequence ID" value="XP_022649011"/>
    <property type="gene ID" value="LOC111245216"/>
</dbReference>
<accession>A0A7M7JA47</accession>
<feature type="transmembrane region" description="Helical" evidence="7">
    <location>
        <begin position="151"/>
        <end position="174"/>
    </location>
</feature>
<feature type="transmembrane region" description="Helical" evidence="7">
    <location>
        <begin position="300"/>
        <end position="322"/>
    </location>
</feature>
<dbReference type="GeneID" id="111245216"/>
<feature type="transmembrane region" description="Helical" evidence="7">
    <location>
        <begin position="389"/>
        <end position="409"/>
    </location>
</feature>
<dbReference type="RefSeq" id="XP_022649049.1">
    <property type="nucleotide sequence ID" value="XM_022793314.1"/>
</dbReference>
<feature type="transmembrane region" description="Helical" evidence="7">
    <location>
        <begin position="126"/>
        <end position="145"/>
    </location>
</feature>
<evidence type="ECO:0008006" key="10">
    <source>
        <dbReference type="Google" id="ProtNLM"/>
    </source>
</evidence>
<sequence length="500" mass="54958">MRTTRICGRPVSPFLTIFRIYWYKNRPTPDCDSGLSVYLSKRPPYLKMRFQGPDSCRSWAAACLAGLTQIPVLFSLKTMGVTFVGLLSEWQFSRHEASWPLTLLTASSQICGPALQLLQRVIPVSALLPLSCLASSISLMLSYFAKNLTHISIVLAFHGFCLAAIYVFSTLLLMQHFKKRRTAANAVTSTISTGATIFAPNAMQALITSYGVRNALLITGVFGLGAVPFSLGLRTPRWYSPQCETSGRVNRNLSTEVEAGDIMDAEKERFASDEISSPRSRRSMTASSTRQHPYMLTPRFIVHVISVTITYNVMNLFLLLAYDHALNIGIPESSALYVLPTYCCGDLLARFVSGIAIDANLISWQSALAFSYTVEAICLVFLVTNSLSVVFIVLSFVVGCTCGAKVTLVPVQLVNDFGLNHLVPTTGVALFVCGCVTIARPWLVGYFGDVQRSYNGLFLLVAFCCALCSSYWMSRVTRLARTNFSRQSTVAQNDSQAQNA</sequence>
<dbReference type="EnsemblMetazoa" id="XM_022793269">
    <property type="protein sequence ID" value="XP_022649004"/>
    <property type="gene ID" value="LOC111245216"/>
</dbReference>
<evidence type="ECO:0000256" key="4">
    <source>
        <dbReference type="ARBA" id="ARBA00022989"/>
    </source>
</evidence>
<dbReference type="EnsemblMetazoa" id="XM_022793305">
    <property type="protein sequence ID" value="XP_022649040"/>
    <property type="gene ID" value="LOC111245216"/>
</dbReference>
<evidence type="ECO:0000256" key="3">
    <source>
        <dbReference type="ARBA" id="ARBA00022692"/>
    </source>
</evidence>
<dbReference type="Proteomes" id="UP000594260">
    <property type="component" value="Unplaced"/>
</dbReference>
<dbReference type="RefSeq" id="XP_022649004.1">
    <property type="nucleotide sequence ID" value="XM_022793269.1"/>
</dbReference>
<dbReference type="InterPro" id="IPR011701">
    <property type="entry name" value="MFS"/>
</dbReference>
<dbReference type="InParanoid" id="A0A7M7JA47"/>
<keyword evidence="9" id="KW-1185">Reference proteome</keyword>
<dbReference type="Pfam" id="PF07690">
    <property type="entry name" value="MFS_1"/>
    <property type="match status" value="1"/>
</dbReference>